<comment type="caution">
    <text evidence="3">The sequence shown here is derived from an EMBL/GenBank/DDBJ whole genome shotgun (WGS) entry which is preliminary data.</text>
</comment>
<keyword evidence="4" id="KW-1185">Reference proteome</keyword>
<feature type="region of interest" description="Disordered" evidence="2">
    <location>
        <begin position="1"/>
        <end position="52"/>
    </location>
</feature>
<feature type="compositionally biased region" description="Polar residues" evidence="2">
    <location>
        <begin position="117"/>
        <end position="132"/>
    </location>
</feature>
<feature type="compositionally biased region" description="Low complexity" evidence="2">
    <location>
        <begin position="39"/>
        <end position="52"/>
    </location>
</feature>
<dbReference type="OrthoDB" id="1924603at2759"/>
<dbReference type="Proteomes" id="UP000036987">
    <property type="component" value="Unassembled WGS sequence"/>
</dbReference>
<sequence>MAYRRRQGSGRSVTYEDNRSSPEVLQDRQTSFAAQPIQASANYHPSSSSSAASYRASQSFSSTKDSSVYEYTSFKSMNEPKKGFWGGLAQKAKSIIEDDNVAPRQFHNLNKMRPQKLHTSNDNQSYQQQPSEGQRKKRLDGLTTSLYSIGGKVGNALEEGLSIVENRTADIIQETRRLNIGRKGNGSDFSDQQHNAANRIQTEYETQLKASRDVANAMAAKSKLLIRELKTIKADLAFARDRSSQLESENKILRENSSKDRLEDEDLIRLQLETLLAEKSRLANENSTYARENRFLREIVEYHQLTMQDVVYFDEGNEQVSEVYPIQSPKLSPQTSISSVEFASTDIPTHTNLSPQTSITSAELSSPVVPTPSTKLSPQTSITSAEFGSPVVPTPPPATILQGWQSGDQK</sequence>
<evidence type="ECO:0000256" key="2">
    <source>
        <dbReference type="SAM" id="MobiDB-lite"/>
    </source>
</evidence>
<dbReference type="PANTHER" id="PTHR31016">
    <property type="entry name" value="OS04G0228100 PROTEIN"/>
    <property type="match status" value="1"/>
</dbReference>
<feature type="region of interest" description="Disordered" evidence="2">
    <location>
        <begin position="113"/>
        <end position="138"/>
    </location>
</feature>
<dbReference type="OMA" id="VVYFDES"/>
<protein>
    <submittedName>
        <fullName evidence="3">Uncharacterized protein</fullName>
    </submittedName>
</protein>
<accession>A0A0K9P5L0</accession>
<feature type="compositionally biased region" description="Polar residues" evidence="2">
    <location>
        <begin position="371"/>
        <end position="386"/>
    </location>
</feature>
<dbReference type="PANTHER" id="PTHR31016:SF12">
    <property type="entry name" value="OS05G0315200 PROTEIN"/>
    <property type="match status" value="1"/>
</dbReference>
<evidence type="ECO:0000313" key="3">
    <source>
        <dbReference type="EMBL" id="KMZ63475.1"/>
    </source>
</evidence>
<feature type="coiled-coil region" evidence="1">
    <location>
        <begin position="229"/>
        <end position="292"/>
    </location>
</feature>
<proteinExistence type="predicted"/>
<name>A0A0K9P5L0_ZOSMR</name>
<organism evidence="3 4">
    <name type="scientific">Zostera marina</name>
    <name type="common">Eelgrass</name>
    <dbReference type="NCBI Taxonomy" id="29655"/>
    <lineage>
        <taxon>Eukaryota</taxon>
        <taxon>Viridiplantae</taxon>
        <taxon>Streptophyta</taxon>
        <taxon>Embryophyta</taxon>
        <taxon>Tracheophyta</taxon>
        <taxon>Spermatophyta</taxon>
        <taxon>Magnoliopsida</taxon>
        <taxon>Liliopsida</taxon>
        <taxon>Zosteraceae</taxon>
        <taxon>Zostera</taxon>
    </lineage>
</organism>
<dbReference type="EMBL" id="LFYR01001233">
    <property type="protein sequence ID" value="KMZ63475.1"/>
    <property type="molecule type" value="Genomic_DNA"/>
</dbReference>
<reference evidence="4" key="1">
    <citation type="journal article" date="2016" name="Nature">
        <title>The genome of the seagrass Zostera marina reveals angiosperm adaptation to the sea.</title>
        <authorList>
            <person name="Olsen J.L."/>
            <person name="Rouze P."/>
            <person name="Verhelst B."/>
            <person name="Lin Y.-C."/>
            <person name="Bayer T."/>
            <person name="Collen J."/>
            <person name="Dattolo E."/>
            <person name="De Paoli E."/>
            <person name="Dittami S."/>
            <person name="Maumus F."/>
            <person name="Michel G."/>
            <person name="Kersting A."/>
            <person name="Lauritano C."/>
            <person name="Lohaus R."/>
            <person name="Toepel M."/>
            <person name="Tonon T."/>
            <person name="Vanneste K."/>
            <person name="Amirebrahimi M."/>
            <person name="Brakel J."/>
            <person name="Bostroem C."/>
            <person name="Chovatia M."/>
            <person name="Grimwood J."/>
            <person name="Jenkins J.W."/>
            <person name="Jueterbock A."/>
            <person name="Mraz A."/>
            <person name="Stam W.T."/>
            <person name="Tice H."/>
            <person name="Bornberg-Bauer E."/>
            <person name="Green P.J."/>
            <person name="Pearson G.A."/>
            <person name="Procaccini G."/>
            <person name="Duarte C.M."/>
            <person name="Schmutz J."/>
            <person name="Reusch T.B.H."/>
            <person name="Van de Peer Y."/>
        </authorList>
    </citation>
    <scope>NUCLEOTIDE SEQUENCE [LARGE SCALE GENOMIC DNA]</scope>
    <source>
        <strain evidence="4">cv. Finnish</strain>
    </source>
</reference>
<evidence type="ECO:0000256" key="1">
    <source>
        <dbReference type="SAM" id="Coils"/>
    </source>
</evidence>
<dbReference type="AlphaFoldDB" id="A0A0K9P5L0"/>
<feature type="compositionally biased region" description="Polar residues" evidence="2">
    <location>
        <begin position="347"/>
        <end position="364"/>
    </location>
</feature>
<keyword evidence="1" id="KW-0175">Coiled coil</keyword>
<evidence type="ECO:0000313" key="4">
    <source>
        <dbReference type="Proteomes" id="UP000036987"/>
    </source>
</evidence>
<feature type="compositionally biased region" description="Polar residues" evidence="2">
    <location>
        <begin position="21"/>
        <end position="33"/>
    </location>
</feature>
<feature type="region of interest" description="Disordered" evidence="2">
    <location>
        <begin position="347"/>
        <end position="410"/>
    </location>
</feature>
<gene>
    <name evidence="3" type="ORF">ZOSMA_408G00180</name>
</gene>